<evidence type="ECO:0000313" key="2">
    <source>
        <dbReference type="Proteomes" id="UP000474676"/>
    </source>
</evidence>
<protein>
    <submittedName>
        <fullName evidence="1">Uncharacterized protein</fullName>
    </submittedName>
</protein>
<evidence type="ECO:0000313" key="1">
    <source>
        <dbReference type="EMBL" id="MST50878.1"/>
    </source>
</evidence>
<dbReference type="EMBL" id="VUMZ01000001">
    <property type="protein sequence ID" value="MST50878.1"/>
    <property type="molecule type" value="Genomic_DNA"/>
</dbReference>
<dbReference type="AlphaFoldDB" id="A0A6L5Y2W2"/>
<keyword evidence="2" id="KW-1185">Reference proteome</keyword>
<dbReference type="Proteomes" id="UP000474676">
    <property type="component" value="Unassembled WGS sequence"/>
</dbReference>
<proteinExistence type="predicted"/>
<organism evidence="1 2">
    <name type="scientific">Hornefia butyriciproducens</name>
    <dbReference type="NCBI Taxonomy" id="2652293"/>
    <lineage>
        <taxon>Bacteria</taxon>
        <taxon>Bacillati</taxon>
        <taxon>Bacillota</taxon>
        <taxon>Clostridia</taxon>
        <taxon>Peptostreptococcales</taxon>
        <taxon>Anaerovoracaceae</taxon>
        <taxon>Hornefia</taxon>
    </lineage>
</organism>
<comment type="caution">
    <text evidence="1">The sequence shown here is derived from an EMBL/GenBank/DDBJ whole genome shotgun (WGS) entry which is preliminary data.</text>
</comment>
<gene>
    <name evidence="1" type="ORF">FYJ64_00845</name>
</gene>
<accession>A0A6L5Y2W2</accession>
<sequence>MLRKIIVQIICTLLLFGMTVTVYGAEMESEFKENLIEEFKYSRSTVVKLEKQGKTAVCLARITGRMGVTTKLTVKCSLQKNKGGIWTTVETWSDSTHQIVLSLRKERKVSGGTYRVHAVFHAYAGDKVETITDNSGKVKF</sequence>
<name>A0A6L5Y2W2_9FIRM</name>
<reference evidence="1 2" key="1">
    <citation type="submission" date="2019-08" db="EMBL/GenBank/DDBJ databases">
        <title>In-depth cultivation of the pig gut microbiome towards novel bacterial diversity and tailored functional studies.</title>
        <authorList>
            <person name="Wylensek D."/>
            <person name="Hitch T.C.A."/>
            <person name="Clavel T."/>
        </authorList>
    </citation>
    <scope>NUCLEOTIDE SEQUENCE [LARGE SCALE GENOMIC DNA]</scope>
    <source>
        <strain evidence="1 2">WCA-MUC-591-APC-3H</strain>
    </source>
</reference>
<dbReference type="GeneID" id="303113859"/>
<dbReference type="RefSeq" id="WP_154573359.1">
    <property type="nucleotide sequence ID" value="NZ_JAQXGS010000035.1"/>
</dbReference>